<proteinExistence type="predicted"/>
<reference evidence="1" key="1">
    <citation type="submission" date="2016-01" db="EMBL/GenBank/DDBJ databases">
        <authorList>
            <person name="Peeters C."/>
        </authorList>
    </citation>
    <scope>NUCLEOTIDE SEQUENCE [LARGE SCALE GENOMIC DNA]</scope>
    <source>
        <strain evidence="1">LMG 22934</strain>
    </source>
</reference>
<comment type="caution">
    <text evidence="1">The sequence shown here is derived from an EMBL/GenBank/DDBJ whole genome shotgun (WGS) entry which is preliminary data.</text>
</comment>
<dbReference type="EMBL" id="FCNW02000008">
    <property type="protein sequence ID" value="SAL33080.1"/>
    <property type="molecule type" value="Genomic_DNA"/>
</dbReference>
<evidence type="ECO:0000313" key="1">
    <source>
        <dbReference type="EMBL" id="SAL33080.1"/>
    </source>
</evidence>
<protein>
    <submittedName>
        <fullName evidence="1">Uncharacterized protein</fullName>
    </submittedName>
</protein>
<dbReference type="AlphaFoldDB" id="A0A158GNV4"/>
<sequence length="38" mass="4080">MLIDYTLPSITHSLLGDVLWCIVATAKGSTGTPLEYKA</sequence>
<organism evidence="1 2">
    <name type="scientific">Caballeronia humi</name>
    <dbReference type="NCBI Taxonomy" id="326474"/>
    <lineage>
        <taxon>Bacteria</taxon>
        <taxon>Pseudomonadati</taxon>
        <taxon>Pseudomonadota</taxon>
        <taxon>Betaproteobacteria</taxon>
        <taxon>Burkholderiales</taxon>
        <taxon>Burkholderiaceae</taxon>
        <taxon>Caballeronia</taxon>
    </lineage>
</organism>
<name>A0A158GNV4_9BURK</name>
<evidence type="ECO:0000313" key="2">
    <source>
        <dbReference type="Proteomes" id="UP000054977"/>
    </source>
</evidence>
<dbReference type="Proteomes" id="UP000054977">
    <property type="component" value="Unassembled WGS sequence"/>
</dbReference>
<keyword evidence="2" id="KW-1185">Reference proteome</keyword>
<gene>
    <name evidence="1" type="ORF">AWB65_02211</name>
</gene>
<accession>A0A158GNV4</accession>